<name>A0A6L6XHI1_9FIRM</name>
<dbReference type="AlphaFoldDB" id="A0A6L6XHI1"/>
<dbReference type="EMBL" id="WGGT01000015">
    <property type="protein sequence ID" value="MVQ46470.1"/>
    <property type="molecule type" value="Genomic_DNA"/>
</dbReference>
<dbReference type="CDD" id="cd08023">
    <property type="entry name" value="GH16_laminarinase_like"/>
    <property type="match status" value="1"/>
</dbReference>
<dbReference type="InterPro" id="IPR013320">
    <property type="entry name" value="ConA-like_dom_sf"/>
</dbReference>
<comment type="similarity">
    <text evidence="1">Belongs to the glycosyl hydrolase 16 family.</text>
</comment>
<dbReference type="PROSITE" id="PS51762">
    <property type="entry name" value="GH16_2"/>
    <property type="match status" value="1"/>
</dbReference>
<dbReference type="PANTHER" id="PTHR10963">
    <property type="entry name" value="GLYCOSYL HYDROLASE-RELATED"/>
    <property type="match status" value="1"/>
</dbReference>
<comment type="caution">
    <text evidence="5">The sequence shown here is derived from an EMBL/GenBank/DDBJ whole genome shotgun (WGS) entry which is preliminary data.</text>
</comment>
<protein>
    <submittedName>
        <fullName evidence="5">Family 16 glycosylhydrolase</fullName>
    </submittedName>
</protein>
<dbReference type="RefSeq" id="WP_157350751.1">
    <property type="nucleotide sequence ID" value="NZ_WGGT01000015.1"/>
</dbReference>
<feature type="domain" description="GH16" evidence="4">
    <location>
        <begin position="91"/>
        <end position="342"/>
    </location>
</feature>
<feature type="compositionally biased region" description="Acidic residues" evidence="2">
    <location>
        <begin position="53"/>
        <end position="78"/>
    </location>
</feature>
<dbReference type="Proteomes" id="UP000479531">
    <property type="component" value="Unassembled WGS sequence"/>
</dbReference>
<dbReference type="PANTHER" id="PTHR10963:SF55">
    <property type="entry name" value="GLYCOSIDE HYDROLASE FAMILY 16 PROTEIN"/>
    <property type="match status" value="1"/>
</dbReference>
<gene>
    <name evidence="5" type="ORF">GCK47_12335</name>
</gene>
<evidence type="ECO:0000256" key="1">
    <source>
        <dbReference type="ARBA" id="ARBA00006865"/>
    </source>
</evidence>
<dbReference type="Pfam" id="PF00722">
    <property type="entry name" value="Glyco_hydro_16"/>
    <property type="match status" value="1"/>
</dbReference>
<keyword evidence="3" id="KW-0732">Signal</keyword>
<feature type="signal peptide" evidence="3">
    <location>
        <begin position="1"/>
        <end position="32"/>
    </location>
</feature>
<sequence>MMKNRKLTRIIAITLTATVAATSVMPCGTVLGAQNDPVTEEAAETTESVQESEVSESEISEAEIQTETENETETEDDTEAEVETELETEQIELESTDIPQIGSKVTKNTVDCETKEKKSTDWELVWSDEFNEEALDLTKWDYQSGNGSDYGVAGWGNAEKEYYTKGENISFEDGHLVITARKENRGSSTYTSAKLWTKGNDYYNGTAKEPLYAKKYGRIEVKMSLPEGTGYWPAFWMMPLDDAYGGWAFSGEIDIMEARGRVTGSVDGTIHFDNSWPNNKSRGGHYDTTIDPSFNFMQEHEYALEWTPGKISWFVDVQCYKTITNWYSIGSKLSAKGRQRLR</sequence>
<evidence type="ECO:0000256" key="3">
    <source>
        <dbReference type="SAM" id="SignalP"/>
    </source>
</evidence>
<feature type="region of interest" description="Disordered" evidence="2">
    <location>
        <begin position="38"/>
        <end position="78"/>
    </location>
</feature>
<organism evidence="5 6">
    <name type="scientific">Roseburia intestinalis</name>
    <dbReference type="NCBI Taxonomy" id="166486"/>
    <lineage>
        <taxon>Bacteria</taxon>
        <taxon>Bacillati</taxon>
        <taxon>Bacillota</taxon>
        <taxon>Clostridia</taxon>
        <taxon>Lachnospirales</taxon>
        <taxon>Lachnospiraceae</taxon>
        <taxon>Roseburia</taxon>
    </lineage>
</organism>
<evidence type="ECO:0000313" key="6">
    <source>
        <dbReference type="Proteomes" id="UP000479531"/>
    </source>
</evidence>
<accession>A0A6L6XHI1</accession>
<reference evidence="5 6" key="1">
    <citation type="submission" date="2019-10" db="EMBL/GenBank/DDBJ databases">
        <title>Roseburia spp. ameliorate alcoholic fatty liver via restoration of gut barrier function.</title>
        <authorList>
            <person name="Seo B."/>
            <person name="Ko G."/>
        </authorList>
    </citation>
    <scope>NUCLEOTIDE SEQUENCE [LARGE SCALE GENOMIC DNA]</scope>
    <source>
        <strain evidence="5 6">SNUG30017</strain>
    </source>
</reference>
<evidence type="ECO:0000256" key="2">
    <source>
        <dbReference type="SAM" id="MobiDB-lite"/>
    </source>
</evidence>
<proteinExistence type="inferred from homology"/>
<evidence type="ECO:0000259" key="4">
    <source>
        <dbReference type="PROSITE" id="PS51762"/>
    </source>
</evidence>
<dbReference type="InterPro" id="IPR000757">
    <property type="entry name" value="Beta-glucanase-like"/>
</dbReference>
<dbReference type="InterPro" id="IPR050546">
    <property type="entry name" value="Glycosyl_Hydrlase_16"/>
</dbReference>
<feature type="chain" id="PRO_5026748316" evidence="3">
    <location>
        <begin position="33"/>
        <end position="342"/>
    </location>
</feature>
<evidence type="ECO:0000313" key="5">
    <source>
        <dbReference type="EMBL" id="MVQ46470.1"/>
    </source>
</evidence>
<dbReference type="SUPFAM" id="SSF49899">
    <property type="entry name" value="Concanavalin A-like lectins/glucanases"/>
    <property type="match status" value="1"/>
</dbReference>
<keyword evidence="5" id="KW-0378">Hydrolase</keyword>
<dbReference type="GO" id="GO:0005975">
    <property type="term" value="P:carbohydrate metabolic process"/>
    <property type="evidence" value="ECO:0007669"/>
    <property type="project" value="InterPro"/>
</dbReference>
<dbReference type="Gene3D" id="2.60.120.200">
    <property type="match status" value="1"/>
</dbReference>
<dbReference type="GO" id="GO:0004553">
    <property type="term" value="F:hydrolase activity, hydrolyzing O-glycosyl compounds"/>
    <property type="evidence" value="ECO:0007669"/>
    <property type="project" value="InterPro"/>
</dbReference>